<dbReference type="GO" id="GO:0035539">
    <property type="term" value="F:8-oxo-7,8-dihydrodeoxyguanosine triphosphate pyrophosphatase activity"/>
    <property type="evidence" value="ECO:0007669"/>
    <property type="project" value="UniProtKB-EC"/>
</dbReference>
<sequence length="155" mass="17554">MLKKILISRIVVILGNFLTLNLVISTFYIMKSIEVVAGVITDGGRIFATQRGYGDQKDGWEFPGGKMEPGETPEQALVRELQEELAIEVNVGEKICTVEYDYPKFHLTMHCFYCSLAAGCKPKLLEHEDAKWLDRENLNTVNWLPADVEVVKHLL</sequence>
<comment type="cofactor">
    <cofactor evidence="1">
        <name>Mg(2+)</name>
        <dbReference type="ChEBI" id="CHEBI:18420"/>
    </cofactor>
</comment>
<evidence type="ECO:0000256" key="9">
    <source>
        <dbReference type="ARBA" id="ARBA00023204"/>
    </source>
</evidence>
<keyword evidence="4" id="KW-0235">DNA replication</keyword>
<evidence type="ECO:0000256" key="1">
    <source>
        <dbReference type="ARBA" id="ARBA00001946"/>
    </source>
</evidence>
<dbReference type="PATRIC" id="fig|59374.8.peg.1318"/>
<comment type="catalytic activity">
    <reaction evidence="10">
        <text>8-oxo-dGTP + H2O = 8-oxo-dGMP + diphosphate + H(+)</text>
        <dbReference type="Rhea" id="RHEA:31575"/>
        <dbReference type="ChEBI" id="CHEBI:15377"/>
        <dbReference type="ChEBI" id="CHEBI:15378"/>
        <dbReference type="ChEBI" id="CHEBI:33019"/>
        <dbReference type="ChEBI" id="CHEBI:63224"/>
        <dbReference type="ChEBI" id="CHEBI:77896"/>
        <dbReference type="EC" id="3.6.1.55"/>
    </reaction>
</comment>
<dbReference type="GO" id="GO:0044716">
    <property type="term" value="F:8-oxo-GDP phosphatase activity"/>
    <property type="evidence" value="ECO:0007669"/>
    <property type="project" value="TreeGrafter"/>
</dbReference>
<dbReference type="Gene3D" id="3.90.79.10">
    <property type="entry name" value="Nucleoside Triphosphate Pyrophosphohydrolase"/>
    <property type="match status" value="1"/>
</dbReference>
<keyword evidence="17" id="KW-0472">Membrane</keyword>
<dbReference type="HOGENOM" id="CLU_037162_19_1_0"/>
<dbReference type="InterPro" id="IPR047127">
    <property type="entry name" value="MutT-like"/>
</dbReference>
<dbReference type="STRING" id="59374.FSU_1369"/>
<evidence type="ECO:0000256" key="4">
    <source>
        <dbReference type="ARBA" id="ARBA00022705"/>
    </source>
</evidence>
<proteinExistence type="inferred from homology"/>
<organism evidence="19 20">
    <name type="scientific">Fibrobacter succinogenes (strain ATCC 19169 / S85)</name>
    <dbReference type="NCBI Taxonomy" id="59374"/>
    <lineage>
        <taxon>Bacteria</taxon>
        <taxon>Pseudomonadati</taxon>
        <taxon>Fibrobacterota</taxon>
        <taxon>Fibrobacteria</taxon>
        <taxon>Fibrobacterales</taxon>
        <taxon>Fibrobacteraceae</taxon>
        <taxon>Fibrobacter</taxon>
    </lineage>
</organism>
<dbReference type="GO" id="GO:0046872">
    <property type="term" value="F:metal ion binding"/>
    <property type="evidence" value="ECO:0007669"/>
    <property type="project" value="UniProtKB-KW"/>
</dbReference>
<reference evidence="20" key="1">
    <citation type="submission" date="2010-08" db="EMBL/GenBank/DDBJ databases">
        <title>Complete sequence of Fibrobacter succinogenes subsp. succinogenes S85.</title>
        <authorList>
            <person name="Durkin A.S."/>
            <person name="Nelson K.E."/>
            <person name="Morrison M."/>
            <person name="Forsberg C.W."/>
            <person name="Wilson D.B."/>
            <person name="Russell J.B."/>
            <person name="Cann I.K.O."/>
            <person name="Mackie R.I."/>
            <person name="White B.A."/>
        </authorList>
    </citation>
    <scope>NUCLEOTIDE SEQUENCE [LARGE SCALE GENOMIC DNA]</scope>
    <source>
        <strain evidence="20">ATCC 19169 / S85</strain>
    </source>
</reference>
<keyword evidence="9" id="KW-0234">DNA repair</keyword>
<evidence type="ECO:0000256" key="3">
    <source>
        <dbReference type="ARBA" id="ARBA00022457"/>
    </source>
</evidence>
<protein>
    <recommendedName>
        <fullName evidence="13">8-oxo-dGTP diphosphatase</fullName>
        <ecNumber evidence="12">3.6.1.55</ecNumber>
    </recommendedName>
    <alternativeName>
        <fullName evidence="16">7,8-dihydro-8-oxoguanine-triphosphatase</fullName>
    </alternativeName>
    <alternativeName>
        <fullName evidence="15">Mutator protein MutT</fullName>
    </alternativeName>
    <alternativeName>
        <fullName evidence="14">dGTP pyrophosphohydrolase</fullName>
    </alternativeName>
</protein>
<dbReference type="InterPro" id="IPR015797">
    <property type="entry name" value="NUDIX_hydrolase-like_dom_sf"/>
</dbReference>
<dbReference type="PRINTS" id="PR00502">
    <property type="entry name" value="NUDIXFAMILY"/>
</dbReference>
<gene>
    <name evidence="19" type="ordered locus">FSU_1369</name>
</gene>
<feature type="domain" description="Nudix hydrolase" evidence="18">
    <location>
        <begin position="31"/>
        <end position="155"/>
    </location>
</feature>
<keyword evidence="6" id="KW-0227">DNA damage</keyword>
<dbReference type="PROSITE" id="PS51462">
    <property type="entry name" value="NUDIX"/>
    <property type="match status" value="1"/>
</dbReference>
<dbReference type="GO" id="GO:0006260">
    <property type="term" value="P:DNA replication"/>
    <property type="evidence" value="ECO:0007669"/>
    <property type="project" value="UniProtKB-KW"/>
</dbReference>
<keyword evidence="5" id="KW-0479">Metal-binding</keyword>
<evidence type="ECO:0000256" key="17">
    <source>
        <dbReference type="SAM" id="Phobius"/>
    </source>
</evidence>
<keyword evidence="17" id="KW-0812">Transmembrane</keyword>
<evidence type="ECO:0000259" key="18">
    <source>
        <dbReference type="PROSITE" id="PS51462"/>
    </source>
</evidence>
<evidence type="ECO:0000256" key="16">
    <source>
        <dbReference type="ARBA" id="ARBA00042798"/>
    </source>
</evidence>
<dbReference type="Proteomes" id="UP000000517">
    <property type="component" value="Chromosome"/>
</dbReference>
<dbReference type="Pfam" id="PF00293">
    <property type="entry name" value="NUDIX"/>
    <property type="match status" value="1"/>
</dbReference>
<evidence type="ECO:0000256" key="13">
    <source>
        <dbReference type="ARBA" id="ARBA00040794"/>
    </source>
</evidence>
<dbReference type="CDD" id="cd03425">
    <property type="entry name" value="NUDIX_MutT_NudA_like"/>
    <property type="match status" value="1"/>
</dbReference>
<evidence type="ECO:0000256" key="14">
    <source>
        <dbReference type="ARBA" id="ARBA00041592"/>
    </source>
</evidence>
<dbReference type="GO" id="GO:0006281">
    <property type="term" value="P:DNA repair"/>
    <property type="evidence" value="ECO:0007669"/>
    <property type="project" value="UniProtKB-KW"/>
</dbReference>
<name>D9SA34_FIBSS</name>
<keyword evidence="17" id="KW-1133">Transmembrane helix</keyword>
<evidence type="ECO:0000256" key="11">
    <source>
        <dbReference type="ARBA" id="ARBA00036904"/>
    </source>
</evidence>
<dbReference type="SUPFAM" id="SSF55811">
    <property type="entry name" value="Nudix"/>
    <property type="match status" value="1"/>
</dbReference>
<evidence type="ECO:0000256" key="2">
    <source>
        <dbReference type="ARBA" id="ARBA00005582"/>
    </source>
</evidence>
<keyword evidence="7 19" id="KW-0378">Hydrolase</keyword>
<evidence type="ECO:0000256" key="15">
    <source>
        <dbReference type="ARBA" id="ARBA00041979"/>
    </source>
</evidence>
<dbReference type="PANTHER" id="PTHR47707">
    <property type="entry name" value="8-OXO-DGTP DIPHOSPHATASE"/>
    <property type="match status" value="1"/>
</dbReference>
<keyword evidence="8" id="KW-0460">Magnesium</keyword>
<dbReference type="EC" id="3.6.1.55" evidence="12"/>
<evidence type="ECO:0000313" key="19">
    <source>
        <dbReference type="EMBL" id="ADL26610.1"/>
    </source>
</evidence>
<evidence type="ECO:0000256" key="5">
    <source>
        <dbReference type="ARBA" id="ARBA00022723"/>
    </source>
</evidence>
<comment type="similarity">
    <text evidence="2">Belongs to the Nudix hydrolase family.</text>
</comment>
<dbReference type="AlphaFoldDB" id="D9SA34"/>
<evidence type="ECO:0000256" key="10">
    <source>
        <dbReference type="ARBA" id="ARBA00035861"/>
    </source>
</evidence>
<dbReference type="GO" id="GO:0008413">
    <property type="term" value="F:8-oxo-7,8-dihydroguanosine triphosphate pyrophosphatase activity"/>
    <property type="evidence" value="ECO:0007669"/>
    <property type="project" value="TreeGrafter"/>
</dbReference>
<dbReference type="KEGG" id="fsc:FSU_1369"/>
<evidence type="ECO:0000313" key="20">
    <source>
        <dbReference type="Proteomes" id="UP000000517"/>
    </source>
</evidence>
<accession>D9SA34</accession>
<keyword evidence="3" id="KW-0515">Mutator protein</keyword>
<dbReference type="PANTHER" id="PTHR47707:SF1">
    <property type="entry name" value="NUDIX HYDROLASE FAMILY PROTEIN"/>
    <property type="match status" value="1"/>
</dbReference>
<evidence type="ECO:0000256" key="12">
    <source>
        <dbReference type="ARBA" id="ARBA00038905"/>
    </source>
</evidence>
<evidence type="ECO:0000256" key="8">
    <source>
        <dbReference type="ARBA" id="ARBA00022842"/>
    </source>
</evidence>
<comment type="catalytic activity">
    <reaction evidence="11">
        <text>8-oxo-GTP + H2O = 8-oxo-GMP + diphosphate + H(+)</text>
        <dbReference type="Rhea" id="RHEA:67616"/>
        <dbReference type="ChEBI" id="CHEBI:15377"/>
        <dbReference type="ChEBI" id="CHEBI:15378"/>
        <dbReference type="ChEBI" id="CHEBI:33019"/>
        <dbReference type="ChEBI" id="CHEBI:143553"/>
        <dbReference type="ChEBI" id="CHEBI:145694"/>
    </reaction>
</comment>
<dbReference type="InterPro" id="IPR020476">
    <property type="entry name" value="Nudix_hydrolase"/>
</dbReference>
<dbReference type="GO" id="GO:0044715">
    <property type="term" value="F:8-oxo-dGDP phosphatase activity"/>
    <property type="evidence" value="ECO:0007669"/>
    <property type="project" value="TreeGrafter"/>
</dbReference>
<dbReference type="EMBL" id="CP002158">
    <property type="protein sequence ID" value="ADL26610.1"/>
    <property type="molecule type" value="Genomic_DNA"/>
</dbReference>
<feature type="transmembrane region" description="Helical" evidence="17">
    <location>
        <begin position="7"/>
        <end position="30"/>
    </location>
</feature>
<dbReference type="InterPro" id="IPR000086">
    <property type="entry name" value="NUDIX_hydrolase_dom"/>
</dbReference>
<evidence type="ECO:0000256" key="6">
    <source>
        <dbReference type="ARBA" id="ARBA00022763"/>
    </source>
</evidence>
<evidence type="ECO:0000256" key="7">
    <source>
        <dbReference type="ARBA" id="ARBA00022801"/>
    </source>
</evidence>
<dbReference type="eggNOG" id="COG1051">
    <property type="taxonomic scope" value="Bacteria"/>
</dbReference>